<evidence type="ECO:0000313" key="2">
    <source>
        <dbReference type="EMBL" id="KFB38145.1"/>
    </source>
</evidence>
<feature type="compositionally biased region" description="Low complexity" evidence="1">
    <location>
        <begin position="44"/>
        <end position="53"/>
    </location>
</feature>
<dbReference type="EMBL" id="ATLV01013690">
    <property type="status" value="NOT_ANNOTATED_CDS"/>
    <property type="molecule type" value="Genomic_DNA"/>
</dbReference>
<dbReference type="EnsemblMetazoa" id="ASIC005439-RA">
    <property type="protein sequence ID" value="ASIC005439-PA"/>
    <property type="gene ID" value="ASIC005439"/>
</dbReference>
<evidence type="ECO:0000313" key="4">
    <source>
        <dbReference type="Proteomes" id="UP000030765"/>
    </source>
</evidence>
<evidence type="ECO:0000313" key="3">
    <source>
        <dbReference type="EnsemblMetazoa" id="ASIC005439-PA"/>
    </source>
</evidence>
<keyword evidence="4" id="KW-1185">Reference proteome</keyword>
<feature type="region of interest" description="Disordered" evidence="1">
    <location>
        <begin position="1"/>
        <end position="54"/>
    </location>
</feature>
<proteinExistence type="predicted"/>
<sequence length="84" mass="9045">MAYIIQRHKDTSSRPRTRWLDAAPQRASHHGHSAQQALISPNQPTARPGGPLRPRAPKIVLLAADGRGRHGSTGAARGLLNVIC</sequence>
<feature type="compositionally biased region" description="Polar residues" evidence="1">
    <location>
        <begin position="33"/>
        <end position="43"/>
    </location>
</feature>
<organism evidence="2">
    <name type="scientific">Anopheles sinensis</name>
    <name type="common">Mosquito</name>
    <dbReference type="NCBI Taxonomy" id="74873"/>
    <lineage>
        <taxon>Eukaryota</taxon>
        <taxon>Metazoa</taxon>
        <taxon>Ecdysozoa</taxon>
        <taxon>Arthropoda</taxon>
        <taxon>Hexapoda</taxon>
        <taxon>Insecta</taxon>
        <taxon>Pterygota</taxon>
        <taxon>Neoptera</taxon>
        <taxon>Endopterygota</taxon>
        <taxon>Diptera</taxon>
        <taxon>Nematocera</taxon>
        <taxon>Culicoidea</taxon>
        <taxon>Culicidae</taxon>
        <taxon>Anophelinae</taxon>
        <taxon>Anopheles</taxon>
    </lineage>
</organism>
<gene>
    <name evidence="2" type="ORF">ZHAS_00005439</name>
</gene>
<dbReference type="VEuPathDB" id="VectorBase:ASIC005439"/>
<reference evidence="2 4" key="1">
    <citation type="journal article" date="2014" name="BMC Genomics">
        <title>Genome sequence of Anopheles sinensis provides insight into genetics basis of mosquito competence for malaria parasites.</title>
        <authorList>
            <person name="Zhou D."/>
            <person name="Zhang D."/>
            <person name="Ding G."/>
            <person name="Shi L."/>
            <person name="Hou Q."/>
            <person name="Ye Y."/>
            <person name="Xu Y."/>
            <person name="Zhou H."/>
            <person name="Xiong C."/>
            <person name="Li S."/>
            <person name="Yu J."/>
            <person name="Hong S."/>
            <person name="Yu X."/>
            <person name="Zou P."/>
            <person name="Chen C."/>
            <person name="Chang X."/>
            <person name="Wang W."/>
            <person name="Lv Y."/>
            <person name="Sun Y."/>
            <person name="Ma L."/>
            <person name="Shen B."/>
            <person name="Zhu C."/>
        </authorList>
    </citation>
    <scope>NUCLEOTIDE SEQUENCE [LARGE SCALE GENOMIC DNA]</scope>
</reference>
<protein>
    <submittedName>
        <fullName evidence="2 3">Uncharacterized protein</fullName>
    </submittedName>
</protein>
<dbReference type="EMBL" id="KE524879">
    <property type="protein sequence ID" value="KFB38145.1"/>
    <property type="molecule type" value="Genomic_DNA"/>
</dbReference>
<name>A0A084VJK1_ANOSI</name>
<dbReference type="AlphaFoldDB" id="A0A084VJK1"/>
<accession>A0A084VJK1</accession>
<reference evidence="3" key="2">
    <citation type="submission" date="2020-05" db="UniProtKB">
        <authorList>
            <consortium name="EnsemblMetazoa"/>
        </authorList>
    </citation>
    <scope>IDENTIFICATION</scope>
</reference>
<evidence type="ECO:0000256" key="1">
    <source>
        <dbReference type="SAM" id="MobiDB-lite"/>
    </source>
</evidence>
<dbReference type="Proteomes" id="UP000030765">
    <property type="component" value="Unassembled WGS sequence"/>
</dbReference>